<dbReference type="AlphaFoldDB" id="A0A5R9BUK6"/>
<evidence type="ECO:0000313" key="3">
    <source>
        <dbReference type="Proteomes" id="UP000305541"/>
    </source>
</evidence>
<keyword evidence="1" id="KW-0472">Membrane</keyword>
<evidence type="ECO:0008006" key="4">
    <source>
        <dbReference type="Google" id="ProtNLM"/>
    </source>
</evidence>
<sequence length="221" mass="25287">MKNKKILLEAGNWVWSLFTINLAWFLLNFPLILMTVIIWNFPMKMNFFMLNTVLIGMIMFFLIPSITAVFFGIKKWGERGNGEYFRTVLKCWWDQAFDMKLNGTIAIIIGFIVTGLKFFGENSIMIQSELLMISIFIIMFIITMSFLKAENNYSLSNVLNITIHHPVRLLVGAITFITLIGINTFLKLAFLIMICSVSLAALITTSLFKNASLKPDKGEKE</sequence>
<feature type="transmembrane region" description="Helical" evidence="1">
    <location>
        <begin position="47"/>
        <end position="71"/>
    </location>
</feature>
<keyword evidence="1" id="KW-1133">Transmembrane helix</keyword>
<protein>
    <recommendedName>
        <fullName evidence="4">DUF624 domain-containing protein</fullName>
    </recommendedName>
</protein>
<dbReference type="Proteomes" id="UP000305541">
    <property type="component" value="Unassembled WGS sequence"/>
</dbReference>
<reference evidence="2 3" key="1">
    <citation type="submission" date="2019-05" db="EMBL/GenBank/DDBJ databases">
        <title>The metagenome of a microbial culture collection derived from dairy environment covers the genomic content of the human microbiome.</title>
        <authorList>
            <person name="Roder T."/>
            <person name="Wuthrich D."/>
            <person name="Sattari Z."/>
            <person name="Von Ah U."/>
            <person name="Bar C."/>
            <person name="Ronchi F."/>
            <person name="Macpherson A.J."/>
            <person name="Ganal-Vonarburg S.C."/>
            <person name="Bruggmann R."/>
            <person name="Vergeres G."/>
        </authorList>
    </citation>
    <scope>NUCLEOTIDE SEQUENCE [LARGE SCALE GENOMIC DNA]</scope>
    <source>
        <strain evidence="2 3">FAM 18815</strain>
    </source>
</reference>
<dbReference type="RefSeq" id="WP_138474362.1">
    <property type="nucleotide sequence ID" value="NZ_VBTH01000008.1"/>
</dbReference>
<accession>A0A5R9BUK6</accession>
<evidence type="ECO:0000256" key="1">
    <source>
        <dbReference type="SAM" id="Phobius"/>
    </source>
</evidence>
<feature type="transmembrane region" description="Helical" evidence="1">
    <location>
        <begin position="159"/>
        <end position="182"/>
    </location>
</feature>
<dbReference type="EMBL" id="VBTH01000008">
    <property type="protein sequence ID" value="TLQ04327.1"/>
    <property type="molecule type" value="Genomic_DNA"/>
</dbReference>
<feature type="transmembrane region" description="Helical" evidence="1">
    <location>
        <begin position="12"/>
        <end position="41"/>
    </location>
</feature>
<organism evidence="2 3">
    <name type="scientific">Pediococcus stilesii</name>
    <dbReference type="NCBI Taxonomy" id="331679"/>
    <lineage>
        <taxon>Bacteria</taxon>
        <taxon>Bacillati</taxon>
        <taxon>Bacillota</taxon>
        <taxon>Bacilli</taxon>
        <taxon>Lactobacillales</taxon>
        <taxon>Lactobacillaceae</taxon>
        <taxon>Pediococcus</taxon>
    </lineage>
</organism>
<name>A0A5R9BUK6_9LACO</name>
<comment type="caution">
    <text evidence="2">The sequence shown here is derived from an EMBL/GenBank/DDBJ whole genome shotgun (WGS) entry which is preliminary data.</text>
</comment>
<gene>
    <name evidence="2" type="ORF">FEZ51_05870</name>
</gene>
<dbReference type="OrthoDB" id="2327355at2"/>
<feature type="transmembrane region" description="Helical" evidence="1">
    <location>
        <begin position="101"/>
        <end position="120"/>
    </location>
</feature>
<evidence type="ECO:0000313" key="2">
    <source>
        <dbReference type="EMBL" id="TLQ04327.1"/>
    </source>
</evidence>
<keyword evidence="1" id="KW-0812">Transmembrane</keyword>
<feature type="transmembrane region" description="Helical" evidence="1">
    <location>
        <begin position="188"/>
        <end position="208"/>
    </location>
</feature>
<feature type="transmembrane region" description="Helical" evidence="1">
    <location>
        <begin position="126"/>
        <end position="147"/>
    </location>
</feature>
<proteinExistence type="predicted"/>